<evidence type="ECO:0000313" key="2">
    <source>
        <dbReference type="EMBL" id="KAJ8876740.1"/>
    </source>
</evidence>
<gene>
    <name evidence="2" type="ORF">PR048_021187</name>
</gene>
<organism evidence="2 3">
    <name type="scientific">Dryococelus australis</name>
    <dbReference type="NCBI Taxonomy" id="614101"/>
    <lineage>
        <taxon>Eukaryota</taxon>
        <taxon>Metazoa</taxon>
        <taxon>Ecdysozoa</taxon>
        <taxon>Arthropoda</taxon>
        <taxon>Hexapoda</taxon>
        <taxon>Insecta</taxon>
        <taxon>Pterygota</taxon>
        <taxon>Neoptera</taxon>
        <taxon>Polyneoptera</taxon>
        <taxon>Phasmatodea</taxon>
        <taxon>Verophasmatodea</taxon>
        <taxon>Anareolatae</taxon>
        <taxon>Phasmatidae</taxon>
        <taxon>Eurycanthinae</taxon>
        <taxon>Dryococelus</taxon>
    </lineage>
</organism>
<name>A0ABQ9GXI5_9NEOP</name>
<accession>A0ABQ9GXI5</accession>
<proteinExistence type="predicted"/>
<protein>
    <submittedName>
        <fullName evidence="2">Uncharacterized protein</fullName>
    </submittedName>
</protein>
<keyword evidence="3" id="KW-1185">Reference proteome</keyword>
<feature type="region of interest" description="Disordered" evidence="1">
    <location>
        <begin position="298"/>
        <end position="317"/>
    </location>
</feature>
<reference evidence="2 3" key="1">
    <citation type="submission" date="2023-02" db="EMBL/GenBank/DDBJ databases">
        <title>LHISI_Scaffold_Assembly.</title>
        <authorList>
            <person name="Stuart O.P."/>
            <person name="Cleave R."/>
            <person name="Magrath M.J.L."/>
            <person name="Mikheyev A.S."/>
        </authorList>
    </citation>
    <scope>NUCLEOTIDE SEQUENCE [LARGE SCALE GENOMIC DNA]</scope>
    <source>
        <strain evidence="2">Daus_M_001</strain>
        <tissue evidence="2">Leg muscle</tissue>
    </source>
</reference>
<comment type="caution">
    <text evidence="2">The sequence shown here is derived from an EMBL/GenBank/DDBJ whole genome shotgun (WGS) entry which is preliminary data.</text>
</comment>
<sequence>MKSVSVLEVGARVEEAQLRTMRACAARDSPWTVITHTHPLPPCAVRRQREDQSPAHPSLRGGPAWGVVGSGSTRAGCRLSHDCPGRLHRRVSAYRPTRQEAKSKYRNRIWLERESEKQTSDTHKTPYELVKRCRERTITSRRPSASTGPLQHTRPDFANLRQAGIDSSGEGVTLMQRHRNDPPPPPSRYKAPSESNFVGSTSLVRHHCGGVYVRSRGGIIHGSRAYIGAAVRRCSNNPVTPHPVSGRRVEGALVVAAASVVVSDEHPFRGRPQVLRYSRRLHYNVGCVIAPGCVPKRTPASTLSSTPPSEGGGGRVSTECKSRAEIKRFTGFDRSVMSRYGLRSGVAQSAHIAVALIKGHLFQLESCARGREYEELLLRSKLPSLERRYKRSPCYVLDTSTTIRRVHLSSVRQAVT</sequence>
<evidence type="ECO:0000256" key="1">
    <source>
        <dbReference type="SAM" id="MobiDB-lite"/>
    </source>
</evidence>
<feature type="compositionally biased region" description="Low complexity" evidence="1">
    <location>
        <begin position="298"/>
        <end position="309"/>
    </location>
</feature>
<dbReference type="Proteomes" id="UP001159363">
    <property type="component" value="Chromosome 7"/>
</dbReference>
<evidence type="ECO:0000313" key="3">
    <source>
        <dbReference type="Proteomes" id="UP001159363"/>
    </source>
</evidence>
<dbReference type="EMBL" id="JARBHB010000008">
    <property type="protein sequence ID" value="KAJ8876740.1"/>
    <property type="molecule type" value="Genomic_DNA"/>
</dbReference>